<dbReference type="Proteomes" id="UP000789831">
    <property type="component" value="Unassembled WGS sequence"/>
</dbReference>
<name>A0A9N9FE77_9GLOM</name>
<keyword evidence="2" id="KW-0235">DNA replication</keyword>
<evidence type="ECO:0000256" key="6">
    <source>
        <dbReference type="ARBA" id="ARBA00049244"/>
    </source>
</evidence>
<gene>
    <name evidence="9" type="ORF">AGERDE_LOCUS5643</name>
</gene>
<evidence type="ECO:0000259" key="8">
    <source>
        <dbReference type="SMART" id="SM00483"/>
    </source>
</evidence>
<evidence type="ECO:0000256" key="3">
    <source>
        <dbReference type="ARBA" id="ARBA00022763"/>
    </source>
</evidence>
<dbReference type="GO" id="GO:0003677">
    <property type="term" value="F:DNA binding"/>
    <property type="evidence" value="ECO:0007669"/>
    <property type="project" value="UniProtKB-UniRule"/>
</dbReference>
<dbReference type="EC" id="2.7.7.7" evidence="7"/>
<comment type="subcellular location">
    <subcellularLocation>
        <location evidence="7">Nucleus</location>
    </subcellularLocation>
</comment>
<dbReference type="GO" id="GO:0005634">
    <property type="term" value="C:nucleus"/>
    <property type="evidence" value="ECO:0007669"/>
    <property type="project" value="UniProtKB-SubCell"/>
</dbReference>
<evidence type="ECO:0000313" key="9">
    <source>
        <dbReference type="EMBL" id="CAG8529541.1"/>
    </source>
</evidence>
<dbReference type="SUPFAM" id="SSF47802">
    <property type="entry name" value="DNA polymerase beta, N-terminal domain-like"/>
    <property type="match status" value="1"/>
</dbReference>
<comment type="similarity">
    <text evidence="7">Belongs to the DNA polymerase type-X family.</text>
</comment>
<dbReference type="PANTHER" id="PTHR11276">
    <property type="entry name" value="DNA POLYMERASE TYPE-X FAMILY MEMBER"/>
    <property type="match status" value="1"/>
</dbReference>
<evidence type="ECO:0000256" key="4">
    <source>
        <dbReference type="ARBA" id="ARBA00022932"/>
    </source>
</evidence>
<dbReference type="Pfam" id="PF14716">
    <property type="entry name" value="HHH_8"/>
    <property type="match status" value="1"/>
</dbReference>
<proteinExistence type="inferred from homology"/>
<keyword evidence="10" id="KW-1185">Reference proteome</keyword>
<dbReference type="InterPro" id="IPR010996">
    <property type="entry name" value="HHH_MUS81"/>
</dbReference>
<dbReference type="InterPro" id="IPR022312">
    <property type="entry name" value="DNA_pol_X"/>
</dbReference>
<dbReference type="AlphaFoldDB" id="A0A9N9FE77"/>
<evidence type="ECO:0000256" key="5">
    <source>
        <dbReference type="ARBA" id="ARBA00023204"/>
    </source>
</evidence>
<dbReference type="GO" id="GO:0003887">
    <property type="term" value="F:DNA-directed DNA polymerase activity"/>
    <property type="evidence" value="ECO:0007669"/>
    <property type="project" value="UniProtKB-UniRule"/>
</dbReference>
<keyword evidence="1" id="KW-0237">DNA synthesis</keyword>
<dbReference type="Gene3D" id="3.30.460.10">
    <property type="entry name" value="Beta Polymerase, domain 2"/>
    <property type="match status" value="1"/>
</dbReference>
<dbReference type="GO" id="GO:0006303">
    <property type="term" value="P:double-strand break repair via nonhomologous end joining"/>
    <property type="evidence" value="ECO:0007669"/>
    <property type="project" value="TreeGrafter"/>
</dbReference>
<evidence type="ECO:0000256" key="2">
    <source>
        <dbReference type="ARBA" id="ARBA00022705"/>
    </source>
</evidence>
<dbReference type="InterPro" id="IPR002008">
    <property type="entry name" value="DNA_pol_X_beta-like"/>
</dbReference>
<dbReference type="EMBL" id="CAJVPL010000786">
    <property type="protein sequence ID" value="CAG8529541.1"/>
    <property type="molecule type" value="Genomic_DNA"/>
</dbReference>
<dbReference type="InterPro" id="IPR043519">
    <property type="entry name" value="NT_sf"/>
</dbReference>
<dbReference type="PANTHER" id="PTHR11276:SF28">
    <property type="entry name" value="DNA POLYMERASE LAMBDA"/>
    <property type="match status" value="1"/>
</dbReference>
<dbReference type="InterPro" id="IPR028207">
    <property type="entry name" value="DNA_pol_B_palm_palm"/>
</dbReference>
<feature type="domain" description="DNA-directed DNA polymerase X" evidence="8">
    <location>
        <begin position="10"/>
        <end position="260"/>
    </location>
</feature>
<protein>
    <recommendedName>
        <fullName evidence="7">DNA polymerase</fullName>
        <ecNumber evidence="7">2.7.7.7</ecNumber>
    </recommendedName>
</protein>
<dbReference type="PRINTS" id="PR00869">
    <property type="entry name" value="DNAPOLX"/>
</dbReference>
<keyword evidence="5 7" id="KW-0234">DNA repair</keyword>
<dbReference type="OrthoDB" id="205514at2759"/>
<keyword evidence="7" id="KW-0539">Nucleus</keyword>
<evidence type="ECO:0000313" key="10">
    <source>
        <dbReference type="Proteomes" id="UP000789831"/>
    </source>
</evidence>
<keyword evidence="3 7" id="KW-0227">DNA damage</keyword>
<comment type="function">
    <text evidence="7">DNA polymerase that functions in several pathways of DNA repair. Involved in base excision repair (BER) responsible for repair of lesions that give rise to abasic (AP) sites in DNA. Also contributes to DNA double-strand break repair by non-homologous end joining and homologous recombination. Has both template-dependent and template-independent (terminal transferase) DNA polymerase activities. Has also a 5'-deoxyribose-5-phosphate lyase (dRP lyase) activity.</text>
</comment>
<dbReference type="SUPFAM" id="SSF81301">
    <property type="entry name" value="Nucleotidyltransferase"/>
    <property type="match status" value="1"/>
</dbReference>
<organism evidence="9 10">
    <name type="scientific">Ambispora gerdemannii</name>
    <dbReference type="NCBI Taxonomy" id="144530"/>
    <lineage>
        <taxon>Eukaryota</taxon>
        <taxon>Fungi</taxon>
        <taxon>Fungi incertae sedis</taxon>
        <taxon>Mucoromycota</taxon>
        <taxon>Glomeromycotina</taxon>
        <taxon>Glomeromycetes</taxon>
        <taxon>Archaeosporales</taxon>
        <taxon>Ambisporaceae</taxon>
        <taxon>Ambispora</taxon>
    </lineage>
</organism>
<reference evidence="9" key="1">
    <citation type="submission" date="2021-06" db="EMBL/GenBank/DDBJ databases">
        <authorList>
            <person name="Kallberg Y."/>
            <person name="Tangrot J."/>
            <person name="Rosling A."/>
        </authorList>
    </citation>
    <scope>NUCLEOTIDE SEQUENCE</scope>
    <source>
        <strain evidence="9">MT106</strain>
    </source>
</reference>
<comment type="catalytic activity">
    <reaction evidence="6 7">
        <text>DNA(n) + a 2'-deoxyribonucleoside 5'-triphosphate = DNA(n+1) + diphosphate</text>
        <dbReference type="Rhea" id="RHEA:22508"/>
        <dbReference type="Rhea" id="RHEA-COMP:17339"/>
        <dbReference type="Rhea" id="RHEA-COMP:17340"/>
        <dbReference type="ChEBI" id="CHEBI:33019"/>
        <dbReference type="ChEBI" id="CHEBI:61560"/>
        <dbReference type="ChEBI" id="CHEBI:173112"/>
        <dbReference type="EC" id="2.7.7.7"/>
    </reaction>
</comment>
<evidence type="ECO:0000256" key="1">
    <source>
        <dbReference type="ARBA" id="ARBA00022634"/>
    </source>
</evidence>
<dbReference type="Gene3D" id="1.10.150.110">
    <property type="entry name" value="DNA polymerase beta, N-terminal domain-like"/>
    <property type="match status" value="1"/>
</dbReference>
<feature type="non-terminal residue" evidence="9">
    <location>
        <position position="260"/>
    </location>
</feature>
<accession>A0A9N9FE77</accession>
<evidence type="ECO:0000256" key="7">
    <source>
        <dbReference type="RuleBase" id="RU366014"/>
    </source>
</evidence>
<dbReference type="SMART" id="SM00483">
    <property type="entry name" value="POLXc"/>
    <property type="match status" value="1"/>
</dbReference>
<keyword evidence="4 7" id="KW-0239">DNA-directed DNA polymerase</keyword>
<dbReference type="InterPro" id="IPR002054">
    <property type="entry name" value="DNA-dir_DNA_pol_X"/>
</dbReference>
<dbReference type="GO" id="GO:0046872">
    <property type="term" value="F:metal ion binding"/>
    <property type="evidence" value="ECO:0007669"/>
    <property type="project" value="UniProtKB-UniRule"/>
</dbReference>
<sequence>MLSSTPLIPKYNQSLIELLEIIEKARDLDGKSSNPLSYRHAIAALKAYPREIKSETEARQIKGTIEEAENLLNSERFLVLSTFSQVYGVGYKPLKYGIARVIGPLMMPVKILISLKLNESDWNSLNSFKKSPVDPKCTLTPVGGYRRGKEFNGDVDVIVTHPVEEAATQLLPRIIDKLSQKGYLKYKMWHGHTVPRHKMYGRTVPKHNILDKCICAFYHPSAKLHRQVDIIIAPHSLYPTAVVGWTGSRQFERSFKLYAS</sequence>
<dbReference type="InterPro" id="IPR027421">
    <property type="entry name" value="DNA_pol_lamdba_lyase_dom_sf"/>
</dbReference>
<dbReference type="Pfam" id="PF14792">
    <property type="entry name" value="DNA_pol_B_palm"/>
    <property type="match status" value="1"/>
</dbReference>
<keyword evidence="7" id="KW-0548">Nucleotidyltransferase</keyword>
<keyword evidence="7" id="KW-0808">Transferase</keyword>
<comment type="caution">
    <text evidence="9">The sequence shown here is derived from an EMBL/GenBank/DDBJ whole genome shotgun (WGS) entry which is preliminary data.</text>
</comment>
<dbReference type="PRINTS" id="PR00870">
    <property type="entry name" value="DNAPOLXBETA"/>
</dbReference>